<dbReference type="RefSeq" id="WP_047759930.1">
    <property type="nucleotide sequence ID" value="NZ_CP091510.1"/>
</dbReference>
<dbReference type="EMBL" id="JTDO01000001">
    <property type="protein sequence ID" value="KLT73838.1"/>
    <property type="molecule type" value="Genomic_DNA"/>
</dbReference>
<reference evidence="3 4" key="1">
    <citation type="submission" date="2014-11" db="EMBL/GenBank/DDBJ databases">
        <title>Genome of a novel goose pathogen.</title>
        <authorList>
            <person name="Hansen C.M."/>
            <person name="Hueffer K."/>
            <person name="Choi S.C."/>
        </authorList>
    </citation>
    <scope>NUCLEOTIDE SEQUENCE [LARGE SCALE GENOMIC DNA]</scope>
    <source>
        <strain evidence="3 4">KH1503</strain>
    </source>
</reference>
<dbReference type="OrthoDB" id="9804804at2"/>
<dbReference type="InterPro" id="IPR021309">
    <property type="entry name" value="YgaP-like_TM"/>
</dbReference>
<name>A0A0J1C663_9NEIS</name>
<dbReference type="Pfam" id="PF11127">
    <property type="entry name" value="YgaP-like_TM"/>
    <property type="match status" value="1"/>
</dbReference>
<sequence length="64" mass="6912">MACKNIGSSDRIIRIVIGIILISLVFVGPQTLWGWLGLIPLATGLLGWCGLYTLLGINTCKKNL</sequence>
<proteinExistence type="predicted"/>
<keyword evidence="1" id="KW-0472">Membrane</keyword>
<keyword evidence="4" id="KW-1185">Reference proteome</keyword>
<dbReference type="AlphaFoldDB" id="A0A0J1C663"/>
<evidence type="ECO:0000259" key="2">
    <source>
        <dbReference type="Pfam" id="PF11127"/>
    </source>
</evidence>
<feature type="transmembrane region" description="Helical" evidence="1">
    <location>
        <begin position="12"/>
        <end position="29"/>
    </location>
</feature>
<dbReference type="Proteomes" id="UP000036027">
    <property type="component" value="Unassembled WGS sequence"/>
</dbReference>
<evidence type="ECO:0000313" key="3">
    <source>
        <dbReference type="EMBL" id="KLT73838.1"/>
    </source>
</evidence>
<feature type="transmembrane region" description="Helical" evidence="1">
    <location>
        <begin position="35"/>
        <end position="55"/>
    </location>
</feature>
<organism evidence="3 4">
    <name type="scientific">Neisseria arctica</name>
    <dbReference type="NCBI Taxonomy" id="1470200"/>
    <lineage>
        <taxon>Bacteria</taxon>
        <taxon>Pseudomonadati</taxon>
        <taxon>Pseudomonadota</taxon>
        <taxon>Betaproteobacteria</taxon>
        <taxon>Neisseriales</taxon>
        <taxon>Neisseriaceae</taxon>
        <taxon>Neisseria</taxon>
    </lineage>
</organism>
<dbReference type="STRING" id="1470200.PL75_00405"/>
<accession>A0A0J1C663</accession>
<protein>
    <submittedName>
        <fullName evidence="3">Membrane protein</fullName>
    </submittedName>
</protein>
<comment type="caution">
    <text evidence="3">The sequence shown here is derived from an EMBL/GenBank/DDBJ whole genome shotgun (WGS) entry which is preliminary data.</text>
</comment>
<keyword evidence="1" id="KW-0812">Transmembrane</keyword>
<gene>
    <name evidence="3" type="ORF">PL75_00405</name>
</gene>
<feature type="domain" description="Inner membrane protein YgaP-like transmembrane" evidence="2">
    <location>
        <begin position="4"/>
        <end position="62"/>
    </location>
</feature>
<keyword evidence="1" id="KW-1133">Transmembrane helix</keyword>
<evidence type="ECO:0000313" key="4">
    <source>
        <dbReference type="Proteomes" id="UP000036027"/>
    </source>
</evidence>
<evidence type="ECO:0000256" key="1">
    <source>
        <dbReference type="SAM" id="Phobius"/>
    </source>
</evidence>